<gene>
    <name evidence="3" type="ORF">QM524_14235</name>
</gene>
<feature type="region of interest" description="Disordered" evidence="1">
    <location>
        <begin position="80"/>
        <end position="134"/>
    </location>
</feature>
<dbReference type="Proteomes" id="UP001236507">
    <property type="component" value="Unassembled WGS sequence"/>
</dbReference>
<evidence type="ECO:0000256" key="2">
    <source>
        <dbReference type="SAM" id="Phobius"/>
    </source>
</evidence>
<reference evidence="3 4" key="1">
    <citation type="submission" date="2023-05" db="EMBL/GenBank/DDBJ databases">
        <title>Novel species of genus Flectobacillus isolated from stream in China.</title>
        <authorList>
            <person name="Lu H."/>
        </authorList>
    </citation>
    <scope>NUCLEOTIDE SEQUENCE [LARGE SCALE GENOMIC DNA]</scope>
    <source>
        <strain evidence="3 4">KCTC 42575</strain>
    </source>
</reference>
<name>A0ABT6YA65_9BACT</name>
<feature type="compositionally biased region" description="Low complexity" evidence="1">
    <location>
        <begin position="33"/>
        <end position="49"/>
    </location>
</feature>
<dbReference type="RefSeq" id="WP_095166152.1">
    <property type="nucleotide sequence ID" value="NZ_JASHIF010000011.1"/>
</dbReference>
<accession>A0ABT6YA65</accession>
<evidence type="ECO:0000313" key="4">
    <source>
        <dbReference type="Proteomes" id="UP001236507"/>
    </source>
</evidence>
<dbReference type="EMBL" id="JASHIF010000011">
    <property type="protein sequence ID" value="MDI9860367.1"/>
    <property type="molecule type" value="Genomic_DNA"/>
</dbReference>
<proteinExistence type="predicted"/>
<feature type="transmembrane region" description="Helical" evidence="2">
    <location>
        <begin position="57"/>
        <end position="75"/>
    </location>
</feature>
<sequence length="219" mass="24044">MDNSSHNSFEDQWRDAFDDASMTPSDWVWDGIEASLEQSAPSSSAPEASGGMAKGSLGLYSAGLAVVVLVGAWLLKPEDDSTKDLPEQPSVHQQTVVKPVRTPEEKQDENYIVAEKSRKPETSSIRQEEAPTEPQPVLVEELVKKSVVDSINFISPTTTKEIPVAHDGLQVNHRVMEPIVPSIQTPYFEPQPLVPVKTQKKGFLKNVKITVGAGVYQRP</sequence>
<keyword evidence="2" id="KW-1133">Transmembrane helix</keyword>
<evidence type="ECO:0000313" key="3">
    <source>
        <dbReference type="EMBL" id="MDI9860367.1"/>
    </source>
</evidence>
<evidence type="ECO:0000256" key="1">
    <source>
        <dbReference type="SAM" id="MobiDB-lite"/>
    </source>
</evidence>
<keyword evidence="2" id="KW-0812">Transmembrane</keyword>
<comment type="caution">
    <text evidence="3">The sequence shown here is derived from an EMBL/GenBank/DDBJ whole genome shotgun (WGS) entry which is preliminary data.</text>
</comment>
<keyword evidence="2" id="KW-0472">Membrane</keyword>
<protein>
    <submittedName>
        <fullName evidence="3">Uncharacterized protein</fullName>
    </submittedName>
</protein>
<organism evidence="3 4">
    <name type="scientific">Flectobacillus roseus</name>
    <dbReference type="NCBI Taxonomy" id="502259"/>
    <lineage>
        <taxon>Bacteria</taxon>
        <taxon>Pseudomonadati</taxon>
        <taxon>Bacteroidota</taxon>
        <taxon>Cytophagia</taxon>
        <taxon>Cytophagales</taxon>
        <taxon>Flectobacillaceae</taxon>
        <taxon>Flectobacillus</taxon>
    </lineage>
</organism>
<feature type="compositionally biased region" description="Basic and acidic residues" evidence="1">
    <location>
        <begin position="101"/>
        <end position="129"/>
    </location>
</feature>
<feature type="region of interest" description="Disordered" evidence="1">
    <location>
        <begin position="28"/>
        <end position="54"/>
    </location>
</feature>
<keyword evidence="4" id="KW-1185">Reference proteome</keyword>